<dbReference type="InterPro" id="IPR000008">
    <property type="entry name" value="C2_dom"/>
</dbReference>
<dbReference type="SUPFAM" id="SSF49562">
    <property type="entry name" value="C2 domain (Calcium/lipid-binding domain, CaLB)"/>
    <property type="match status" value="1"/>
</dbReference>
<dbReference type="OrthoDB" id="775356at2759"/>
<dbReference type="InterPro" id="IPR039360">
    <property type="entry name" value="Ras_GTPase"/>
</dbReference>
<accession>A0A4P9ZEF0</accession>
<gene>
    <name evidence="4" type="ORF">METBISCDRAFT_16609</name>
</gene>
<protein>
    <submittedName>
        <fullName evidence="4">Rho GTPase activation protein</fullName>
    </submittedName>
</protein>
<dbReference type="AlphaFoldDB" id="A0A4P9ZEF0"/>
<dbReference type="InterPro" id="IPR008936">
    <property type="entry name" value="Rho_GTPase_activation_prot"/>
</dbReference>
<dbReference type="PROSITE" id="PS50018">
    <property type="entry name" value="RAS_GTPASE_ACTIV_2"/>
    <property type="match status" value="1"/>
</dbReference>
<evidence type="ECO:0000256" key="1">
    <source>
        <dbReference type="ARBA" id="ARBA00022468"/>
    </source>
</evidence>
<dbReference type="SMART" id="SM00323">
    <property type="entry name" value="RasGAP"/>
    <property type="match status" value="1"/>
</dbReference>
<feature type="domain" description="C2" evidence="2">
    <location>
        <begin position="347"/>
        <end position="466"/>
    </location>
</feature>
<proteinExistence type="predicted"/>
<dbReference type="EMBL" id="ML004461">
    <property type="protein sequence ID" value="RKP30310.1"/>
    <property type="molecule type" value="Genomic_DNA"/>
</dbReference>
<dbReference type="GO" id="GO:0007165">
    <property type="term" value="P:signal transduction"/>
    <property type="evidence" value="ECO:0007669"/>
    <property type="project" value="UniProtKB-ARBA"/>
</dbReference>
<dbReference type="InterPro" id="IPR035892">
    <property type="entry name" value="C2_domain_sf"/>
</dbReference>
<evidence type="ECO:0000313" key="5">
    <source>
        <dbReference type="Proteomes" id="UP000268321"/>
    </source>
</evidence>
<feature type="domain" description="Ras-GAP" evidence="3">
    <location>
        <begin position="557"/>
        <end position="804"/>
    </location>
</feature>
<dbReference type="Pfam" id="PF00616">
    <property type="entry name" value="RasGAP"/>
    <property type="match status" value="1"/>
</dbReference>
<dbReference type="SUPFAM" id="SSF48350">
    <property type="entry name" value="GTPase activation domain, GAP"/>
    <property type="match status" value="1"/>
</dbReference>
<dbReference type="PANTHER" id="PTHR10194">
    <property type="entry name" value="RAS GTPASE-ACTIVATING PROTEINS"/>
    <property type="match status" value="1"/>
</dbReference>
<dbReference type="CDD" id="cd05137">
    <property type="entry name" value="RasGAP_CLA2_BUD2"/>
    <property type="match status" value="1"/>
</dbReference>
<dbReference type="Gene3D" id="1.10.506.10">
    <property type="entry name" value="GTPase Activation - p120gap, domain 1"/>
    <property type="match status" value="1"/>
</dbReference>
<evidence type="ECO:0000259" key="2">
    <source>
        <dbReference type="PROSITE" id="PS50004"/>
    </source>
</evidence>
<dbReference type="PROSITE" id="PS00509">
    <property type="entry name" value="RAS_GTPASE_ACTIV_1"/>
    <property type="match status" value="1"/>
</dbReference>
<evidence type="ECO:0000313" key="4">
    <source>
        <dbReference type="EMBL" id="RKP30310.1"/>
    </source>
</evidence>
<evidence type="ECO:0000259" key="3">
    <source>
        <dbReference type="PROSITE" id="PS50018"/>
    </source>
</evidence>
<dbReference type="InterPro" id="IPR023152">
    <property type="entry name" value="RasGAP_CS"/>
</dbReference>
<dbReference type="PANTHER" id="PTHR10194:SF60">
    <property type="entry name" value="RAS GTPASE-ACTIVATING PROTEIN RASKOL"/>
    <property type="match status" value="1"/>
</dbReference>
<dbReference type="InterPro" id="IPR001936">
    <property type="entry name" value="RasGAP_dom"/>
</dbReference>
<organism evidence="4 5">
    <name type="scientific">Metschnikowia bicuspidata</name>
    <dbReference type="NCBI Taxonomy" id="27322"/>
    <lineage>
        <taxon>Eukaryota</taxon>
        <taxon>Fungi</taxon>
        <taxon>Dikarya</taxon>
        <taxon>Ascomycota</taxon>
        <taxon>Saccharomycotina</taxon>
        <taxon>Pichiomycetes</taxon>
        <taxon>Metschnikowiaceae</taxon>
        <taxon>Metschnikowia</taxon>
    </lineage>
</organism>
<keyword evidence="5" id="KW-1185">Reference proteome</keyword>
<dbReference type="CDD" id="cd00030">
    <property type="entry name" value="C2"/>
    <property type="match status" value="1"/>
</dbReference>
<dbReference type="PROSITE" id="PS50004">
    <property type="entry name" value="C2"/>
    <property type="match status" value="1"/>
</dbReference>
<sequence>MAKNTVFHTSLIQHKGLFSDHNIHVSADKSAWAYFRIVSVNDDGTVVGETELGQVSVLALAIQSCSVQIVPSAAISPSNKRRHALMKSNGSAAPVEDPPLIAIRTVSNECLYFRVYSKSAFCNLLLCLLAWQNLRPAGLAKKWFAENKVHPSTFSDPHELLVCRFKLYGPVPLRTKNIHLIPGLPAPAFGIVKDVTRTSSSISISDHSIQEGWFYAMGALKSNGMLNFITELDGTLLYSIDIKNLFLSEIREVHTSICNSANILFLGHIHELRLINVSKTTSAATPETVAAEPFLLKDSKPVSNNLRVLIEFPLHIDLEDWFVGLNYFCRREYIGIYNSNSKERDSIPTRVLRKFSRDHLRIAKKVALDIIEAKFDNVAPGDGKIYAEVIMCGLPWGRTALVNHTANPFWKEEFSTDLPILTQMIRIVIKKTYGHVHDLAVDTIIGSVYLTPDILGGQLPKYSTMISNPANGEEIVVSGTTPAAEEAERIAVGSSKIIRLSIFESGHIPIGKLLLTVSLKEHHIPPAQAFRNLEAMLVDCPMKELILYCNSTVGATEFQTVSFVLLDVFQSLGVEEKWFKALMDVELANVNEATRKNYTNKSASAPQNMNVVNTLFRGSSIFTKSLEKYLFRVGQEYLEKVFGDFFDKLIEENKNCELDPRYIRIYIKSQQAGVSDSDDLSAVSDETPEDEAKREQQVQEIVSQNYATLLGYVTDVWSRIYTTSNDLPQQIKNQLKNFRTKVDFACDPSDKTTALNCLSAFVFLRFFCPAILNPKLFHLTQDHQVGNAQRTFTLVAKILLNLANRQLFTEHKEPHLMKMNQFLEAHEQEMLDYLDKLTGRKNDFNEKIMALSHEMKRFDMGLDGTSGELPTTPYLIDKYLRLTEFVHLVKHSGGKSALKRLLAHVASLGDVSRESPEANNGSAGEDSALKRNTNLYQIGTLEFEKSEFLDLTGDNETAGFIRTLCRSNENIFSFIKATVTMADLQKECTGIAEKIAVLTLQLAEGQCMSSLQQEPHLWEAFVYDTDQNGYLDTADNSIVLCDPHFKSGPGLKRLADGGLLALRIRFPAVSEGDLSDAFSAVSISGLLKMSIKNPLRRWLRRD</sequence>
<dbReference type="GO" id="GO:0005096">
    <property type="term" value="F:GTPase activator activity"/>
    <property type="evidence" value="ECO:0007669"/>
    <property type="project" value="UniProtKB-KW"/>
</dbReference>
<keyword evidence="1" id="KW-0343">GTPase activation</keyword>
<reference evidence="5" key="1">
    <citation type="journal article" date="2018" name="Nat. Microbiol.">
        <title>Leveraging single-cell genomics to expand the fungal tree of life.</title>
        <authorList>
            <person name="Ahrendt S.R."/>
            <person name="Quandt C.A."/>
            <person name="Ciobanu D."/>
            <person name="Clum A."/>
            <person name="Salamov A."/>
            <person name="Andreopoulos B."/>
            <person name="Cheng J.F."/>
            <person name="Woyke T."/>
            <person name="Pelin A."/>
            <person name="Henrissat B."/>
            <person name="Reynolds N.K."/>
            <person name="Benny G.L."/>
            <person name="Smith M.E."/>
            <person name="James T.Y."/>
            <person name="Grigoriev I.V."/>
        </authorList>
    </citation>
    <scope>NUCLEOTIDE SEQUENCE [LARGE SCALE GENOMIC DNA]</scope>
    <source>
        <strain evidence="5">Baker2002</strain>
    </source>
</reference>
<dbReference type="Proteomes" id="UP000268321">
    <property type="component" value="Unassembled WGS sequence"/>
</dbReference>
<name>A0A4P9ZEF0_9ASCO</name>